<dbReference type="SUPFAM" id="SSF50249">
    <property type="entry name" value="Nucleic acid-binding proteins"/>
    <property type="match status" value="1"/>
</dbReference>
<sequence>MRSIQSILTPRPARLESADSQGDWPGSGSVSSSGTITASGQKSSRSSTLLETRKSLELLQLYSPKANSRLLESATESLMSRARLSDEGGSPNSPRVLSPEARRRSGRTEKALSPRGAFSDASRMRSPPLGRSHGHGHLSEADFENIMVAWIGVQVHFRTNDRSQCISKSAAAVSALDAASKRIPVRPNSRRGVGVFMTVPPSGRNRPESFEEESIRFLEEQQRRREQRARRRDGGANSDSDTPRAAESRPRQDREMAAWRDVRRDRELGDTTSRAAPQRQQLDRRTRENSESESSRLQTSSRRVPREQNAGLKVGQVYNGTVVKVVSFGAFIALESTSTPDIQGLVHISEIGARFVSNVEDELSVGQQVRVKLISMDRDRISLSIKQARGGPPDGMQDSKYNRVVQLGGDWGDPWGEDPDHPTKWTDFGERPSPFPEFLADDVCIRYTRRLS</sequence>
<comment type="caution">
    <text evidence="3">The sequence shown here is derived from an EMBL/GenBank/DDBJ whole genome shotgun (WGS) entry which is preliminary data.</text>
</comment>
<feature type="compositionally biased region" description="Basic and acidic residues" evidence="1">
    <location>
        <begin position="241"/>
        <end position="269"/>
    </location>
</feature>
<dbReference type="GO" id="GO:0043489">
    <property type="term" value="P:RNA stabilization"/>
    <property type="evidence" value="ECO:0007669"/>
    <property type="project" value="TreeGrafter"/>
</dbReference>
<dbReference type="AlphaFoldDB" id="A0A5J4YYN8"/>
<evidence type="ECO:0000313" key="3">
    <source>
        <dbReference type="EMBL" id="KAA8495743.1"/>
    </source>
</evidence>
<dbReference type="PANTHER" id="PTHR15838:SF3">
    <property type="entry name" value="PROTEIN PIGMENT DEFECTIVE 338, CHLOROPLASTIC"/>
    <property type="match status" value="1"/>
</dbReference>
<keyword evidence="4" id="KW-1185">Reference proteome</keyword>
<feature type="domain" description="S1 motif" evidence="2">
    <location>
        <begin position="315"/>
        <end position="386"/>
    </location>
</feature>
<organism evidence="3 4">
    <name type="scientific">Porphyridium purpureum</name>
    <name type="common">Red alga</name>
    <name type="synonym">Porphyridium cruentum</name>
    <dbReference type="NCBI Taxonomy" id="35688"/>
    <lineage>
        <taxon>Eukaryota</taxon>
        <taxon>Rhodophyta</taxon>
        <taxon>Bangiophyceae</taxon>
        <taxon>Porphyridiales</taxon>
        <taxon>Porphyridiaceae</taxon>
        <taxon>Porphyridium</taxon>
    </lineage>
</organism>
<evidence type="ECO:0000259" key="2">
    <source>
        <dbReference type="PROSITE" id="PS50126"/>
    </source>
</evidence>
<feature type="region of interest" description="Disordered" evidence="1">
    <location>
        <begin position="81"/>
        <end position="136"/>
    </location>
</feature>
<protein>
    <submittedName>
        <fullName evidence="3">Polyribonucleotide nucleotidyltransferase</fullName>
    </submittedName>
</protein>
<dbReference type="InterPro" id="IPR012340">
    <property type="entry name" value="NA-bd_OB-fold"/>
</dbReference>
<dbReference type="OrthoDB" id="412781at2759"/>
<dbReference type="EMBL" id="VRMN01000003">
    <property type="protein sequence ID" value="KAA8495743.1"/>
    <property type="molecule type" value="Genomic_DNA"/>
</dbReference>
<dbReference type="Pfam" id="PF00575">
    <property type="entry name" value="S1"/>
    <property type="match status" value="1"/>
</dbReference>
<reference evidence="4" key="1">
    <citation type="journal article" date="2019" name="Nat. Commun.">
        <title>Expansion of phycobilisome linker gene families in mesophilic red algae.</title>
        <authorList>
            <person name="Lee J."/>
            <person name="Kim D."/>
            <person name="Bhattacharya D."/>
            <person name="Yoon H.S."/>
        </authorList>
    </citation>
    <scope>NUCLEOTIDE SEQUENCE [LARGE SCALE GENOMIC DNA]</scope>
    <source>
        <strain evidence="4">CCMP 1328</strain>
    </source>
</reference>
<dbReference type="Gene3D" id="2.40.50.140">
    <property type="entry name" value="Nucleic acid-binding proteins"/>
    <property type="match status" value="1"/>
</dbReference>
<feature type="compositionally biased region" description="Basic and acidic residues" evidence="1">
    <location>
        <begin position="281"/>
        <end position="294"/>
    </location>
</feature>
<feature type="compositionally biased region" description="Basic and acidic residues" evidence="1">
    <location>
        <begin position="100"/>
        <end position="112"/>
    </location>
</feature>
<feature type="region of interest" description="Disordered" evidence="1">
    <location>
        <begin position="1"/>
        <end position="49"/>
    </location>
</feature>
<dbReference type="InterPro" id="IPR003029">
    <property type="entry name" value="S1_domain"/>
</dbReference>
<dbReference type="PROSITE" id="PS50126">
    <property type="entry name" value="S1"/>
    <property type="match status" value="1"/>
</dbReference>
<gene>
    <name evidence="3" type="ORF">FVE85_1898</name>
</gene>
<dbReference type="Proteomes" id="UP000324585">
    <property type="component" value="Unassembled WGS sequence"/>
</dbReference>
<feature type="compositionally biased region" description="Low complexity" evidence="1">
    <location>
        <begin position="26"/>
        <end position="40"/>
    </location>
</feature>
<feature type="region of interest" description="Disordered" evidence="1">
    <location>
        <begin position="186"/>
        <end position="308"/>
    </location>
</feature>
<feature type="compositionally biased region" description="Polar residues" evidence="1">
    <location>
        <begin position="270"/>
        <end position="280"/>
    </location>
</feature>
<feature type="compositionally biased region" description="Basic and acidic residues" evidence="1">
    <location>
        <begin position="205"/>
        <end position="224"/>
    </location>
</feature>
<dbReference type="GO" id="GO:0003723">
    <property type="term" value="F:RNA binding"/>
    <property type="evidence" value="ECO:0007669"/>
    <property type="project" value="TreeGrafter"/>
</dbReference>
<dbReference type="PANTHER" id="PTHR15838">
    <property type="entry name" value="NUCLEOLAR PROTEIN OF 40 KDA"/>
    <property type="match status" value="1"/>
</dbReference>
<evidence type="ECO:0000256" key="1">
    <source>
        <dbReference type="SAM" id="MobiDB-lite"/>
    </source>
</evidence>
<proteinExistence type="predicted"/>
<evidence type="ECO:0000313" key="4">
    <source>
        <dbReference type="Proteomes" id="UP000324585"/>
    </source>
</evidence>
<dbReference type="GO" id="GO:0016740">
    <property type="term" value="F:transferase activity"/>
    <property type="evidence" value="ECO:0007669"/>
    <property type="project" value="UniProtKB-KW"/>
</dbReference>
<keyword evidence="3" id="KW-0808">Transferase</keyword>
<accession>A0A5J4YYN8</accession>
<dbReference type="SMART" id="SM00316">
    <property type="entry name" value="S1"/>
    <property type="match status" value="1"/>
</dbReference>
<name>A0A5J4YYN8_PORPP</name>